<dbReference type="SUPFAM" id="SSF52047">
    <property type="entry name" value="RNI-like"/>
    <property type="match status" value="1"/>
</dbReference>
<dbReference type="Pfam" id="PF12937">
    <property type="entry name" value="F-box-like"/>
    <property type="match status" value="1"/>
</dbReference>
<dbReference type="EMBL" id="OZ075137">
    <property type="protein sequence ID" value="CAL5007876.1"/>
    <property type="molecule type" value="Genomic_DNA"/>
</dbReference>
<dbReference type="PANTHER" id="PTHR38926:SF76">
    <property type="entry name" value="F-BOX DOMAIN-CONTAINING PROTEIN"/>
    <property type="match status" value="1"/>
</dbReference>
<dbReference type="PROSITE" id="PS50181">
    <property type="entry name" value="FBOX"/>
    <property type="match status" value="1"/>
</dbReference>
<feature type="compositionally biased region" description="Pro residues" evidence="1">
    <location>
        <begin position="86"/>
        <end position="105"/>
    </location>
</feature>
<accession>A0ABC9BTP3</accession>
<feature type="compositionally biased region" description="Basic residues" evidence="1">
    <location>
        <begin position="112"/>
        <end position="122"/>
    </location>
</feature>
<dbReference type="Proteomes" id="UP001497457">
    <property type="component" value="Chromosome 27b"/>
</dbReference>
<dbReference type="Gene3D" id="1.20.1280.50">
    <property type="match status" value="1"/>
</dbReference>
<name>A0ABC9BTP3_9POAL</name>
<dbReference type="Gene3D" id="3.80.10.10">
    <property type="entry name" value="Ribonuclease Inhibitor"/>
    <property type="match status" value="1"/>
</dbReference>
<dbReference type="InterPro" id="IPR032675">
    <property type="entry name" value="LRR_dom_sf"/>
</dbReference>
<evidence type="ECO:0000313" key="3">
    <source>
        <dbReference type="EMBL" id="CAL5007876.1"/>
    </source>
</evidence>
<evidence type="ECO:0000313" key="4">
    <source>
        <dbReference type="Proteomes" id="UP001497457"/>
    </source>
</evidence>
<dbReference type="InterPro" id="IPR036047">
    <property type="entry name" value="F-box-like_dom_sf"/>
</dbReference>
<feature type="compositionally biased region" description="Low complexity" evidence="1">
    <location>
        <begin position="76"/>
        <end position="85"/>
    </location>
</feature>
<dbReference type="InterPro" id="IPR001810">
    <property type="entry name" value="F-box_dom"/>
</dbReference>
<dbReference type="InterPro" id="IPR001611">
    <property type="entry name" value="Leu-rich_rpt"/>
</dbReference>
<reference evidence="3 4" key="2">
    <citation type="submission" date="2024-10" db="EMBL/GenBank/DDBJ databases">
        <authorList>
            <person name="Ryan C."/>
        </authorList>
    </citation>
    <scope>NUCLEOTIDE SEQUENCE [LARGE SCALE GENOMIC DNA]</scope>
</reference>
<sequence length="461" mass="51696">MPSSAARRRCRNEPAPPAPDPEAFEHARGPAHSAAPRLPPPAVFARRLDRAAPDAAAAERAGPAPVALPRLPPPAAFARKVGPAPRRAPPNPSPPEPQARPPTPRPLFCSSSRRRNRRRNRGRKAEEARDWAALPLDAISAILGKLDHIEILMGAGQVCRSWRAAARDEPALWRRIDMRGHPDLDRVVNLYGMARVAVRRARGQCEAFWAEYAADDDVLHLLGEQAPSLKSLRLICCQDIVEFEEEIKKFPLLEELEISLFTNIGGKQVFEEVGKSCPELKHFRFNSYRFHNLGEYSDDDDNEFRYHKDDDALGIASMHGLQSLQLFGNDFTNEGLTAILDNCPHLVSLDIRHCFNIAMDDALRAKCATVKTLRLPYDPTDDYDLQFEGPIWSGSGLGYDSDPDGCVYGGPDSIMDSDEYDDYCDPLRYLDGVYESELCPEDWMLLKGMRMLMRDDSDDDY</sequence>
<feature type="compositionally biased region" description="Basic residues" evidence="1">
    <location>
        <begin position="1"/>
        <end position="10"/>
    </location>
</feature>
<dbReference type="PANTHER" id="PTHR38926">
    <property type="entry name" value="F-BOX DOMAIN CONTAINING PROTEIN, EXPRESSED"/>
    <property type="match status" value="1"/>
</dbReference>
<reference evidence="4" key="1">
    <citation type="submission" date="2024-06" db="EMBL/GenBank/DDBJ databases">
        <authorList>
            <person name="Ryan C."/>
        </authorList>
    </citation>
    <scope>NUCLEOTIDE SEQUENCE [LARGE SCALE GENOMIC DNA]</scope>
</reference>
<dbReference type="SUPFAM" id="SSF81383">
    <property type="entry name" value="F-box domain"/>
    <property type="match status" value="1"/>
</dbReference>
<dbReference type="Pfam" id="PF13516">
    <property type="entry name" value="LRR_6"/>
    <property type="match status" value="1"/>
</dbReference>
<proteinExistence type="predicted"/>
<protein>
    <recommendedName>
        <fullName evidence="2">F-box domain-containing protein</fullName>
    </recommendedName>
</protein>
<evidence type="ECO:0000259" key="2">
    <source>
        <dbReference type="PROSITE" id="PS50181"/>
    </source>
</evidence>
<feature type="compositionally biased region" description="Low complexity" evidence="1">
    <location>
        <begin position="53"/>
        <end position="69"/>
    </location>
</feature>
<keyword evidence="4" id="KW-1185">Reference proteome</keyword>
<feature type="region of interest" description="Disordered" evidence="1">
    <location>
        <begin position="1"/>
        <end position="127"/>
    </location>
</feature>
<evidence type="ECO:0000256" key="1">
    <source>
        <dbReference type="SAM" id="MobiDB-lite"/>
    </source>
</evidence>
<dbReference type="FunFam" id="1.20.1280.50:FF:000037">
    <property type="entry name" value="F-box protein SKIP19"/>
    <property type="match status" value="1"/>
</dbReference>
<gene>
    <name evidence="3" type="ORF">URODEC1_LOCUS68710</name>
</gene>
<organism evidence="3 4">
    <name type="scientific">Urochloa decumbens</name>
    <dbReference type="NCBI Taxonomy" id="240449"/>
    <lineage>
        <taxon>Eukaryota</taxon>
        <taxon>Viridiplantae</taxon>
        <taxon>Streptophyta</taxon>
        <taxon>Embryophyta</taxon>
        <taxon>Tracheophyta</taxon>
        <taxon>Spermatophyta</taxon>
        <taxon>Magnoliopsida</taxon>
        <taxon>Liliopsida</taxon>
        <taxon>Poales</taxon>
        <taxon>Poaceae</taxon>
        <taxon>PACMAD clade</taxon>
        <taxon>Panicoideae</taxon>
        <taxon>Panicodae</taxon>
        <taxon>Paniceae</taxon>
        <taxon>Melinidinae</taxon>
        <taxon>Urochloa</taxon>
    </lineage>
</organism>
<feature type="domain" description="F-box" evidence="2">
    <location>
        <begin position="128"/>
        <end position="176"/>
    </location>
</feature>
<dbReference type="AlphaFoldDB" id="A0ABC9BTP3"/>